<dbReference type="PANTHER" id="PTHR32305:SF15">
    <property type="entry name" value="PROTEIN RHSA-RELATED"/>
    <property type="match status" value="1"/>
</dbReference>
<sequence>MENIVSNAFNFSEFVDSGVDPRTGSYSISFTLGELLSNKLSGPNFKLTISHNYLNKVDEGFGLGWSISMSSYDKISRKLSLSSGRTFETVLSKDSNELIILHRKTKDVRAFLVENEREIKVVYIDGKVEYIDYESGKLIKTVSNLGHEIFFYYRYFNGLLSLSKISDQFGHSITIDHWSNKYYTIINSVAENDIYKRNYLLSKISHGYGRILTSISMVNSSNLKTTIDYKYIDKLGNYAIIQVKHYSGLVETIEYSYEGHLLPNKKNNFNFIPNVKRHTLYPGSEQPKTVFEYEYSLKNYLGYGSNLLWEDGVDVLFYTASDYRYSSQEVMNGSHIIERVYNKYHLLESEKYFRNGVLYKEIDLEYYADLTQGIDEQPNNYSYKKKESITFHLDGIQRTEVSEYGFDDYGNCIFECDKDGTTSFFEYYPCEGEQNQCPAHPYQFICYLKSVETHPVSNTHGENILWNKYKYSLVSNLNDCSYIAESEMNTSHGETTKNHYFDDPNQPRTCGLVSNIEISLNDELCGILSFSYDLNNNERITHITMTGFDGQCATKSEAQNIYSGNLIYRVDHDGLITRYTYNENGQYTSIVVAPDTEKYSIKEFDYDYSSDGNSLLITGSQGHKQKFIYDGMGRQLCHLSEDNSGKVKIIEEIHYNENGEVDHSIERDWFGDHPMEYSTHYYYDLFGELSMTIRPSGNILISEFNPVKLTSKTGIEGLSYDIILNDINGKPLEETRFTSQGVQYSISKRYYDSHGQTIKATDPFGFSSYYTYDALGRSLSVTDPNGIVKSVCYSPYSLNQLITEISVSGKVVGGRVYDGLQRIVSETQAGRKTHYSYDGCQINPSRMITAKECVWSFVYDPLLKKNIRAFTNSIEQTFDYHPTTSKLITSDNGISKNIYEYDKQGRVVQEIRIIDGKQYESSYVYSLLGKLLIYSDYLGNIERYNYDENGSLIEIEKIVKDTKYITTFEYDNYNRLSYQSCYCCDKPTINRLEHYIYFDDFSREINRIVISSGIIIYSIAIEYDISDRIILKEKSREGVVLLSEEFDYDKKNRLIRYNASGVEHPKNASGFPFHTQIFTYDFLDNIETVTTIFIDGDQDVESYFYENPDDPTQLSRIEHSHPEIDSVSIAYDEQGNIIIDEQQRLYIYDDNEHLVLVKNKSNEIISSYSYNAEGQLICQHTVDDGSIYYLYRGDQLVNEINGDIATSYLRYVNKPILRLYHHDGTTSPQFLATDKSGSIISEFSFDEFEDIHHIYTPFGFKYNPIISL</sequence>
<dbReference type="RefSeq" id="WP_337970765.1">
    <property type="nucleotide sequence ID" value="NZ_CP065217.1"/>
</dbReference>
<protein>
    <submittedName>
        <fullName evidence="1">RHS repeat protein</fullName>
    </submittedName>
</protein>
<dbReference type="InterPro" id="IPR006530">
    <property type="entry name" value="YD"/>
</dbReference>
<dbReference type="EMBL" id="CP065217">
    <property type="protein sequence ID" value="QPL52926.1"/>
    <property type="molecule type" value="Genomic_DNA"/>
</dbReference>
<gene>
    <name evidence="1" type="ORF">I3X05_13090</name>
</gene>
<dbReference type="NCBIfam" id="TIGR01643">
    <property type="entry name" value="YD_repeat_2x"/>
    <property type="match status" value="2"/>
</dbReference>
<reference evidence="1 2" key="1">
    <citation type="submission" date="2020-11" db="EMBL/GenBank/DDBJ databases">
        <title>Complete and Circularized Genome Assembly of a human isolate of Vibrio navarrensis biotype pommerensis with MiSeq and MinION Sequence Data.</title>
        <authorList>
            <person name="Schwartz K."/>
            <person name="Borowiak M."/>
            <person name="Deneke C."/>
            <person name="Balau V."/>
            <person name="Metelmann C."/>
            <person name="Strauch E."/>
        </authorList>
    </citation>
    <scope>NUCLEOTIDE SEQUENCE [LARGE SCALE GENOMIC DNA]</scope>
    <source>
        <strain evidence="1 2">20-VB00237</strain>
    </source>
</reference>
<dbReference type="PANTHER" id="PTHR32305">
    <property type="match status" value="1"/>
</dbReference>
<dbReference type="Pfam" id="PF05593">
    <property type="entry name" value="RHS_repeat"/>
    <property type="match status" value="1"/>
</dbReference>
<dbReference type="AlphaFoldDB" id="A0AAJ4LTK9"/>
<dbReference type="SUPFAM" id="SSF69304">
    <property type="entry name" value="Tricorn protease N-terminal domain"/>
    <property type="match status" value="1"/>
</dbReference>
<evidence type="ECO:0000313" key="1">
    <source>
        <dbReference type="EMBL" id="QPL52926.1"/>
    </source>
</evidence>
<dbReference type="Proteomes" id="UP000594435">
    <property type="component" value="Chromosome 1"/>
</dbReference>
<dbReference type="InterPro" id="IPR031325">
    <property type="entry name" value="RHS_repeat"/>
</dbReference>
<dbReference type="InterPro" id="IPR050708">
    <property type="entry name" value="T6SS_VgrG/RHS"/>
</dbReference>
<proteinExistence type="predicted"/>
<evidence type="ECO:0000313" key="2">
    <source>
        <dbReference type="Proteomes" id="UP000594435"/>
    </source>
</evidence>
<accession>A0AAJ4LTK9</accession>
<organism evidence="1 2">
    <name type="scientific">Vibrio navarrensis</name>
    <dbReference type="NCBI Taxonomy" id="29495"/>
    <lineage>
        <taxon>Bacteria</taxon>
        <taxon>Pseudomonadati</taxon>
        <taxon>Pseudomonadota</taxon>
        <taxon>Gammaproteobacteria</taxon>
        <taxon>Vibrionales</taxon>
        <taxon>Vibrionaceae</taxon>
        <taxon>Vibrio</taxon>
    </lineage>
</organism>
<dbReference type="Gene3D" id="2.180.10.10">
    <property type="entry name" value="RHS repeat-associated core"/>
    <property type="match status" value="2"/>
</dbReference>
<name>A0AAJ4LTK9_9VIBR</name>